<comment type="subcellular location">
    <subcellularLocation>
        <location evidence="1">Nucleus</location>
    </subcellularLocation>
</comment>
<evidence type="ECO:0008006" key="6">
    <source>
        <dbReference type="Google" id="ProtNLM"/>
    </source>
</evidence>
<dbReference type="InterPro" id="IPR004210">
    <property type="entry name" value="BESS_motif"/>
</dbReference>
<dbReference type="Pfam" id="PF02944">
    <property type="entry name" value="BESS"/>
    <property type="match status" value="1"/>
</dbReference>
<accession>A0AAW1DHE0</accession>
<evidence type="ECO:0000313" key="5">
    <source>
        <dbReference type="Proteomes" id="UP001461498"/>
    </source>
</evidence>
<dbReference type="SMART" id="SM00595">
    <property type="entry name" value="MADF"/>
    <property type="match status" value="1"/>
</dbReference>
<comment type="caution">
    <text evidence="4">The sequence shown here is derived from an EMBL/GenBank/DDBJ whole genome shotgun (WGS) entry which is preliminary data.</text>
</comment>
<evidence type="ECO:0000313" key="4">
    <source>
        <dbReference type="EMBL" id="KAK9507855.1"/>
    </source>
</evidence>
<keyword evidence="1" id="KW-0539">Nucleus</keyword>
<feature type="domain" description="BESS" evidence="3">
    <location>
        <begin position="140"/>
        <end position="179"/>
    </location>
</feature>
<dbReference type="PROSITE" id="PS51031">
    <property type="entry name" value="BESS"/>
    <property type="match status" value="1"/>
</dbReference>
<dbReference type="GO" id="GO:0005634">
    <property type="term" value="C:nucleus"/>
    <property type="evidence" value="ECO:0007669"/>
    <property type="project" value="UniProtKB-SubCell"/>
</dbReference>
<evidence type="ECO:0000259" key="2">
    <source>
        <dbReference type="PROSITE" id="PS51029"/>
    </source>
</evidence>
<organism evidence="4 5">
    <name type="scientific">Rhynocoris fuscipes</name>
    <dbReference type="NCBI Taxonomy" id="488301"/>
    <lineage>
        <taxon>Eukaryota</taxon>
        <taxon>Metazoa</taxon>
        <taxon>Ecdysozoa</taxon>
        <taxon>Arthropoda</taxon>
        <taxon>Hexapoda</taxon>
        <taxon>Insecta</taxon>
        <taxon>Pterygota</taxon>
        <taxon>Neoptera</taxon>
        <taxon>Paraneoptera</taxon>
        <taxon>Hemiptera</taxon>
        <taxon>Heteroptera</taxon>
        <taxon>Panheteroptera</taxon>
        <taxon>Cimicomorpha</taxon>
        <taxon>Reduviidae</taxon>
        <taxon>Harpactorinae</taxon>
        <taxon>Harpactorini</taxon>
        <taxon>Rhynocoris</taxon>
    </lineage>
</organism>
<sequence length="195" mass="22555">MNHNNRAAVNSVWKAIATEMGQPESVCREKWINLRSNFARELRKTRRKINEMGTVGAFPSRKCLSQWGYYNALSFLSPFVKTRLDTIEGDNSTVSDNNVRIKLERLDSIEADPLNLVEIPEEVSSSESDNDRMQRWLAEMDDDRLFLLSLLPKMKQLNTIDNFKFRIEAQSLLLSRLQEQMSRDEPTDPLATESE</sequence>
<dbReference type="InterPro" id="IPR006578">
    <property type="entry name" value="MADF-dom"/>
</dbReference>
<dbReference type="GO" id="GO:0003677">
    <property type="term" value="F:DNA binding"/>
    <property type="evidence" value="ECO:0007669"/>
    <property type="project" value="InterPro"/>
</dbReference>
<gene>
    <name evidence="4" type="ORF">O3M35_007628</name>
</gene>
<dbReference type="PROSITE" id="PS51029">
    <property type="entry name" value="MADF"/>
    <property type="match status" value="1"/>
</dbReference>
<dbReference type="EMBL" id="JAPXFL010000004">
    <property type="protein sequence ID" value="KAK9507855.1"/>
    <property type="molecule type" value="Genomic_DNA"/>
</dbReference>
<dbReference type="GO" id="GO:0006357">
    <property type="term" value="P:regulation of transcription by RNA polymerase II"/>
    <property type="evidence" value="ECO:0007669"/>
    <property type="project" value="TreeGrafter"/>
</dbReference>
<dbReference type="PANTHER" id="PTHR12243">
    <property type="entry name" value="MADF DOMAIN TRANSCRIPTION FACTOR"/>
    <property type="match status" value="1"/>
</dbReference>
<evidence type="ECO:0000259" key="3">
    <source>
        <dbReference type="PROSITE" id="PS51031"/>
    </source>
</evidence>
<dbReference type="AlphaFoldDB" id="A0AAW1DHE0"/>
<dbReference type="Pfam" id="PF10545">
    <property type="entry name" value="MADF_DNA_bdg"/>
    <property type="match status" value="1"/>
</dbReference>
<dbReference type="PANTHER" id="PTHR12243:SF69">
    <property type="entry name" value="SI:CH73-59F11.3"/>
    <property type="match status" value="1"/>
</dbReference>
<proteinExistence type="predicted"/>
<reference evidence="4 5" key="1">
    <citation type="submission" date="2022-12" db="EMBL/GenBank/DDBJ databases">
        <title>Chromosome-level genome assembly of true bugs.</title>
        <authorList>
            <person name="Ma L."/>
            <person name="Li H."/>
        </authorList>
    </citation>
    <scope>NUCLEOTIDE SEQUENCE [LARGE SCALE GENOMIC DNA]</scope>
    <source>
        <strain evidence="4">Lab_2022b</strain>
    </source>
</reference>
<name>A0AAW1DHE0_9HEMI</name>
<dbReference type="InterPro" id="IPR039353">
    <property type="entry name" value="TF_Adf1"/>
</dbReference>
<keyword evidence="5" id="KW-1185">Reference proteome</keyword>
<dbReference type="Proteomes" id="UP001461498">
    <property type="component" value="Unassembled WGS sequence"/>
</dbReference>
<evidence type="ECO:0000256" key="1">
    <source>
        <dbReference type="PROSITE-ProRule" id="PRU00371"/>
    </source>
</evidence>
<dbReference type="GO" id="GO:0005667">
    <property type="term" value="C:transcription regulator complex"/>
    <property type="evidence" value="ECO:0007669"/>
    <property type="project" value="TreeGrafter"/>
</dbReference>
<feature type="domain" description="MADF" evidence="2">
    <location>
        <begin position="1"/>
        <end position="81"/>
    </location>
</feature>
<protein>
    <recommendedName>
        <fullName evidence="6">Transcription factor Adf-1</fullName>
    </recommendedName>
</protein>